<dbReference type="Gene3D" id="3.30.565.10">
    <property type="entry name" value="Histidine kinase-like ATPase, C-terminal domain"/>
    <property type="match status" value="1"/>
</dbReference>
<keyword evidence="14" id="KW-1185">Reference proteome</keyword>
<keyword evidence="7 13" id="KW-0418">Kinase</keyword>
<dbReference type="InterPro" id="IPR004358">
    <property type="entry name" value="Sig_transdc_His_kin-like_C"/>
</dbReference>
<dbReference type="InterPro" id="IPR005467">
    <property type="entry name" value="His_kinase_dom"/>
</dbReference>
<keyword evidence="4" id="KW-0597">Phosphoprotein</keyword>
<feature type="domain" description="Histidine kinase" evidence="11">
    <location>
        <begin position="244"/>
        <end position="440"/>
    </location>
</feature>
<proteinExistence type="predicted"/>
<gene>
    <name evidence="13" type="ordered locus">Smlt4361</name>
</gene>
<dbReference type="GO" id="GO:0005886">
    <property type="term" value="C:plasma membrane"/>
    <property type="evidence" value="ECO:0007669"/>
    <property type="project" value="TreeGrafter"/>
</dbReference>
<evidence type="ECO:0000256" key="5">
    <source>
        <dbReference type="ARBA" id="ARBA00022679"/>
    </source>
</evidence>
<dbReference type="InterPro" id="IPR050428">
    <property type="entry name" value="TCS_sensor_his_kinase"/>
</dbReference>
<organism evidence="13 14">
    <name type="scientific">Stenotrophomonas maltophilia (strain K279a)</name>
    <dbReference type="NCBI Taxonomy" id="522373"/>
    <lineage>
        <taxon>Bacteria</taxon>
        <taxon>Pseudomonadati</taxon>
        <taxon>Pseudomonadota</taxon>
        <taxon>Gammaproteobacteria</taxon>
        <taxon>Lysobacterales</taxon>
        <taxon>Lysobacteraceae</taxon>
        <taxon>Stenotrophomonas</taxon>
        <taxon>Stenotrophomonas maltophilia group</taxon>
    </lineage>
</organism>
<protein>
    <recommendedName>
        <fullName evidence="3">histidine kinase</fullName>
        <ecNumber evidence="3">2.7.13.3</ecNumber>
    </recommendedName>
</protein>
<reference evidence="13 14" key="1">
    <citation type="journal article" date="2008" name="Genome Biol.">
        <title>The complete genome, comparative and functional analysis of Stenotrophomonas maltophilia reveals an organism heavily shielded by drug resistance determinants.</title>
        <authorList>
            <person name="Crossman L.C."/>
            <person name="Gould V.C."/>
            <person name="Dow J.M."/>
            <person name="Vernikos G.S."/>
            <person name="Okazaki A."/>
            <person name="Sebaihia M."/>
            <person name="Saunders D."/>
            <person name="Arrowsmith C."/>
            <person name="Carver T."/>
            <person name="Peters N."/>
            <person name="Adlem E."/>
            <person name="Kerhornou A."/>
            <person name="Lord A."/>
            <person name="Murphy L."/>
            <person name="Seeger K."/>
            <person name="Squares R."/>
            <person name="Rutter S."/>
            <person name="Quail M.A."/>
            <person name="Rajandream M.A."/>
            <person name="Harris D."/>
            <person name="Churcher C."/>
            <person name="Bentley S.D."/>
            <person name="Parkhill J."/>
            <person name="Thomson N.R."/>
            <person name="Avison M.B."/>
        </authorList>
    </citation>
    <scope>NUCLEOTIDE SEQUENCE [LARGE SCALE GENOMIC DNA]</scope>
    <source>
        <strain evidence="13 14">K279a</strain>
    </source>
</reference>
<evidence type="ECO:0000313" key="13">
    <source>
        <dbReference type="EMBL" id="CAQ47740.1"/>
    </source>
</evidence>
<evidence type="ECO:0000256" key="6">
    <source>
        <dbReference type="ARBA" id="ARBA00022692"/>
    </source>
</evidence>
<dbReference type="Gene3D" id="1.10.287.130">
    <property type="match status" value="1"/>
</dbReference>
<sequence>MSRQSSLRRRLLLAGGAGLLLVSLLASALLGELFKRSARDRLDHELQQDMLTLLAQAEVDPEGQLRLRQEPNDARFQRVFSGAYWQIAGADGRVLLQSRSLWDETLPAMATGAATRNLAGPLQQSLRARVQQVRLPRASAPFVAVVATDRSALDADVAAFRKRTAIALGVLVAAWLAVLASQVHFGLRPLHRLGAQLERVRRGDAQRIDTQELGAEVAPLGEELNALLDHQQRMVARARTSAQDLAHALKTPMSVLATEADGDGRDWRATVREQSARMQASVDRYLAAGLAADHRQRTDVATVAQALCRLMARVHGERGIAFTAEGIDPALQFAGASADLEEILGNLLDNAGRWAQQQVTVEAEAHDGQLRIEVRDDGPGLAADALSQVTQRGVRLDEREGSSGLGLAIVSDIAASYGGRLALENAQPGLRATLWLPVGWSGQPNGG</sequence>
<dbReference type="KEGG" id="sml:Smlt4361"/>
<dbReference type="InterPro" id="IPR006311">
    <property type="entry name" value="TAT_signal"/>
</dbReference>
<evidence type="ECO:0000256" key="9">
    <source>
        <dbReference type="ARBA" id="ARBA00023012"/>
    </source>
</evidence>
<dbReference type="Proteomes" id="UP000008840">
    <property type="component" value="Chromosome"/>
</dbReference>
<dbReference type="EC" id="2.7.13.3" evidence="3"/>
<comment type="subcellular location">
    <subcellularLocation>
        <location evidence="2">Membrane</location>
    </subcellularLocation>
</comment>
<evidence type="ECO:0000259" key="11">
    <source>
        <dbReference type="PROSITE" id="PS50109"/>
    </source>
</evidence>
<dbReference type="PATRIC" id="fig|522373.3.peg.4127"/>
<dbReference type="Pfam" id="PF02518">
    <property type="entry name" value="HATPase_c"/>
    <property type="match status" value="1"/>
</dbReference>
<comment type="catalytic activity">
    <reaction evidence="1">
        <text>ATP + protein L-histidine = ADP + protein N-phospho-L-histidine.</text>
        <dbReference type="EC" id="2.7.13.3"/>
    </reaction>
</comment>
<evidence type="ECO:0000256" key="1">
    <source>
        <dbReference type="ARBA" id="ARBA00000085"/>
    </source>
</evidence>
<keyword evidence="6" id="KW-0812">Transmembrane</keyword>
<evidence type="ECO:0000256" key="7">
    <source>
        <dbReference type="ARBA" id="ARBA00022777"/>
    </source>
</evidence>
<accession>B2FKQ7</accession>
<dbReference type="PROSITE" id="PS50885">
    <property type="entry name" value="HAMP"/>
    <property type="match status" value="1"/>
</dbReference>
<dbReference type="EMBL" id="AM743169">
    <property type="protein sequence ID" value="CAQ47740.1"/>
    <property type="molecule type" value="Genomic_DNA"/>
</dbReference>
<dbReference type="PROSITE" id="PS51318">
    <property type="entry name" value="TAT"/>
    <property type="match status" value="1"/>
</dbReference>
<evidence type="ECO:0000256" key="3">
    <source>
        <dbReference type="ARBA" id="ARBA00012438"/>
    </source>
</evidence>
<name>B2FKQ7_STRMK</name>
<dbReference type="PROSITE" id="PS50109">
    <property type="entry name" value="HIS_KIN"/>
    <property type="match status" value="1"/>
</dbReference>
<dbReference type="GO" id="GO:0004673">
    <property type="term" value="F:protein histidine kinase activity"/>
    <property type="evidence" value="ECO:0007669"/>
    <property type="project" value="UniProtKB-EC"/>
</dbReference>
<feature type="domain" description="HAMP" evidence="12">
    <location>
        <begin position="184"/>
        <end position="236"/>
    </location>
</feature>
<dbReference type="PRINTS" id="PR00344">
    <property type="entry name" value="BCTRLSENSOR"/>
</dbReference>
<evidence type="ECO:0000256" key="4">
    <source>
        <dbReference type="ARBA" id="ARBA00022553"/>
    </source>
</evidence>
<keyword evidence="8" id="KW-1133">Transmembrane helix</keyword>
<keyword evidence="10" id="KW-0472">Membrane</keyword>
<dbReference type="SUPFAM" id="SSF55874">
    <property type="entry name" value="ATPase domain of HSP90 chaperone/DNA topoisomerase II/histidine kinase"/>
    <property type="match status" value="1"/>
</dbReference>
<keyword evidence="9" id="KW-0902">Two-component regulatory system</keyword>
<dbReference type="HOGENOM" id="CLU_000445_42_3_6"/>
<dbReference type="AlphaFoldDB" id="B2FKQ7"/>
<keyword evidence="5" id="KW-0808">Transferase</keyword>
<dbReference type="PANTHER" id="PTHR45436:SF5">
    <property type="entry name" value="SENSOR HISTIDINE KINASE TRCS"/>
    <property type="match status" value="1"/>
</dbReference>
<dbReference type="InterPro" id="IPR003660">
    <property type="entry name" value="HAMP_dom"/>
</dbReference>
<dbReference type="InterPro" id="IPR036890">
    <property type="entry name" value="HATPase_C_sf"/>
</dbReference>
<dbReference type="RefSeq" id="WP_012481471.1">
    <property type="nucleotide sequence ID" value="NC_010943.1"/>
</dbReference>
<dbReference type="EnsemblBacteria" id="CAQ47740">
    <property type="protein sequence ID" value="CAQ47740"/>
    <property type="gene ID" value="Smlt4361"/>
</dbReference>
<evidence type="ECO:0000256" key="10">
    <source>
        <dbReference type="ARBA" id="ARBA00023136"/>
    </source>
</evidence>
<dbReference type="InterPro" id="IPR003594">
    <property type="entry name" value="HATPase_dom"/>
</dbReference>
<evidence type="ECO:0000256" key="8">
    <source>
        <dbReference type="ARBA" id="ARBA00022989"/>
    </source>
</evidence>
<dbReference type="PANTHER" id="PTHR45436">
    <property type="entry name" value="SENSOR HISTIDINE KINASE YKOH"/>
    <property type="match status" value="1"/>
</dbReference>
<dbReference type="eggNOG" id="COG0642">
    <property type="taxonomic scope" value="Bacteria"/>
</dbReference>
<evidence type="ECO:0000313" key="14">
    <source>
        <dbReference type="Proteomes" id="UP000008840"/>
    </source>
</evidence>
<dbReference type="GO" id="GO:0000160">
    <property type="term" value="P:phosphorelay signal transduction system"/>
    <property type="evidence" value="ECO:0007669"/>
    <property type="project" value="UniProtKB-KW"/>
</dbReference>
<evidence type="ECO:0000256" key="2">
    <source>
        <dbReference type="ARBA" id="ARBA00004370"/>
    </source>
</evidence>
<dbReference type="SMART" id="SM00387">
    <property type="entry name" value="HATPase_c"/>
    <property type="match status" value="1"/>
</dbReference>
<evidence type="ECO:0000259" key="12">
    <source>
        <dbReference type="PROSITE" id="PS50885"/>
    </source>
</evidence>